<dbReference type="GO" id="GO:0005886">
    <property type="term" value="C:plasma membrane"/>
    <property type="evidence" value="ECO:0007669"/>
    <property type="project" value="TreeGrafter"/>
</dbReference>
<evidence type="ECO:0000256" key="2">
    <source>
        <dbReference type="ARBA" id="ARBA00022448"/>
    </source>
</evidence>
<evidence type="ECO:0000313" key="10">
    <source>
        <dbReference type="Proteomes" id="UP000307999"/>
    </source>
</evidence>
<dbReference type="EMBL" id="SWDB01000010">
    <property type="protein sequence ID" value="TKB46130.1"/>
    <property type="molecule type" value="Genomic_DNA"/>
</dbReference>
<dbReference type="SUPFAM" id="SSF116726">
    <property type="entry name" value="TrkA C-terminal domain-like"/>
    <property type="match status" value="2"/>
</dbReference>
<feature type="domain" description="RCK C-terminal" evidence="8">
    <location>
        <begin position="282"/>
        <end position="368"/>
    </location>
</feature>
<feature type="transmembrane region" description="Helical" evidence="7">
    <location>
        <begin position="515"/>
        <end position="533"/>
    </location>
</feature>
<evidence type="ECO:0000256" key="3">
    <source>
        <dbReference type="ARBA" id="ARBA00022692"/>
    </source>
</evidence>
<feature type="transmembrane region" description="Helical" evidence="7">
    <location>
        <begin position="6"/>
        <end position="22"/>
    </location>
</feature>
<dbReference type="AlphaFoldDB" id="A0A4U1B6Q0"/>
<evidence type="ECO:0000313" key="9">
    <source>
        <dbReference type="EMBL" id="TKB46130.1"/>
    </source>
</evidence>
<comment type="subcellular location">
    <subcellularLocation>
        <location evidence="1">Membrane</location>
        <topology evidence="1">Multi-pass membrane protein</topology>
    </subcellularLocation>
</comment>
<evidence type="ECO:0000256" key="5">
    <source>
        <dbReference type="ARBA" id="ARBA00022989"/>
    </source>
</evidence>
<dbReference type="InterPro" id="IPR006037">
    <property type="entry name" value="RCK_C"/>
</dbReference>
<dbReference type="Gene3D" id="3.30.70.1450">
    <property type="entry name" value="Regulator of K+ conductance, C-terminal domain"/>
    <property type="match status" value="2"/>
</dbReference>
<keyword evidence="6 7" id="KW-0472">Membrane</keyword>
<dbReference type="GO" id="GO:0008324">
    <property type="term" value="F:monoatomic cation transmembrane transporter activity"/>
    <property type="evidence" value="ECO:0007669"/>
    <property type="project" value="InterPro"/>
</dbReference>
<keyword evidence="10" id="KW-1185">Reference proteome</keyword>
<evidence type="ECO:0000256" key="4">
    <source>
        <dbReference type="ARBA" id="ARBA00022737"/>
    </source>
</evidence>
<dbReference type="PANTHER" id="PTHR43652:SF2">
    <property type="entry name" value="BASIC AMINO ACID ANTIPORTER YFCC-RELATED"/>
    <property type="match status" value="1"/>
</dbReference>
<feature type="transmembrane region" description="Helical" evidence="7">
    <location>
        <begin position="167"/>
        <end position="191"/>
    </location>
</feature>
<feature type="transmembrane region" description="Helical" evidence="7">
    <location>
        <begin position="136"/>
        <end position="155"/>
    </location>
</feature>
<feature type="domain" description="RCK C-terminal" evidence="8">
    <location>
        <begin position="196"/>
        <end position="280"/>
    </location>
</feature>
<dbReference type="InterPro" id="IPR004680">
    <property type="entry name" value="Cit_transptr-like_dom"/>
</dbReference>
<dbReference type="InterPro" id="IPR051679">
    <property type="entry name" value="DASS-Related_Transporters"/>
</dbReference>
<dbReference type="Pfam" id="PF02080">
    <property type="entry name" value="TrkA_C"/>
    <property type="match status" value="2"/>
</dbReference>
<keyword evidence="2" id="KW-0813">Transport</keyword>
<evidence type="ECO:0000256" key="7">
    <source>
        <dbReference type="SAM" id="Phobius"/>
    </source>
</evidence>
<feature type="transmembrane region" description="Helical" evidence="7">
    <location>
        <begin position="29"/>
        <end position="45"/>
    </location>
</feature>
<dbReference type="InterPro" id="IPR036721">
    <property type="entry name" value="RCK_C_sf"/>
</dbReference>
<evidence type="ECO:0000256" key="1">
    <source>
        <dbReference type="ARBA" id="ARBA00004141"/>
    </source>
</evidence>
<name>A0A4U1B6Q0_9GAMM</name>
<dbReference type="RefSeq" id="WP_136735138.1">
    <property type="nucleotide sequence ID" value="NZ_SWDB01000010.1"/>
</dbReference>
<feature type="transmembrane region" description="Helical" evidence="7">
    <location>
        <begin position="385"/>
        <end position="418"/>
    </location>
</feature>
<evidence type="ECO:0000256" key="6">
    <source>
        <dbReference type="ARBA" id="ARBA00023136"/>
    </source>
</evidence>
<dbReference type="OrthoDB" id="9809303at2"/>
<sequence>MLLSQWLMVGIFLATFLGLVRFQKAPEKVFSFSILLCLVCGLVTTDEIFDNGVNSGLLSLVLLILCSFALERTSFLRYISVKLISKSATASYVKLLFGTALSSAVLNNTAIVATLITPLKNNKHINPGRLLLPLSYAAILGGTLTLVGTSTNLIVNSMVIEKGMASLAFFDFTLVGIGACLACFLVMALMLPRLPKSIKTSEQPQAYFIEAKVSSDSKLIGQSIEDNGLRNIDAFYLVEIIRQGFLISPVAPDERILAGDKLVFSGDVTKVKVLQQYDGLQLFAEQNDLLTDNLTEVLVKPGSSIAGLSLKQSGFRARFDAAVVAIRREGETLSGKLGEIVIRSGDFLVLAVGNDFRSRPNLSKNFFLLSGVKPENILSGWRNSYALLGFAASISASIALPFTLLECLLVYTAGLFAFNCISLSEIKRRFPFEIWLVVTCALSLSTAMENTGVSQLIADSAEHYLLGSDVMLAFVCVYLVTLVFTELVTNNAAAALIFPIAYNIALGLGVDPMPFIMAVAFAASGSFIMPWGYQTNLMVFNAGNYQLKHFIKFGIPVSVTYSTAAITLIPLIFPF</sequence>
<dbReference type="GO" id="GO:0006813">
    <property type="term" value="P:potassium ion transport"/>
    <property type="evidence" value="ECO:0007669"/>
    <property type="project" value="InterPro"/>
</dbReference>
<dbReference type="Proteomes" id="UP000307999">
    <property type="component" value="Unassembled WGS sequence"/>
</dbReference>
<keyword evidence="4" id="KW-0677">Repeat</keyword>
<feature type="transmembrane region" description="Helical" evidence="7">
    <location>
        <begin position="553"/>
        <end position="573"/>
    </location>
</feature>
<feature type="transmembrane region" description="Helical" evidence="7">
    <location>
        <begin position="430"/>
        <end position="448"/>
    </location>
</feature>
<dbReference type="PROSITE" id="PS51202">
    <property type="entry name" value="RCK_C"/>
    <property type="match status" value="2"/>
</dbReference>
<protein>
    <submittedName>
        <fullName evidence="9">SLC13 family permease</fullName>
    </submittedName>
</protein>
<organism evidence="9 10">
    <name type="scientific">Thalassotalea mangrovi</name>
    <dbReference type="NCBI Taxonomy" id="2572245"/>
    <lineage>
        <taxon>Bacteria</taxon>
        <taxon>Pseudomonadati</taxon>
        <taxon>Pseudomonadota</taxon>
        <taxon>Gammaproteobacteria</taxon>
        <taxon>Alteromonadales</taxon>
        <taxon>Colwelliaceae</taxon>
        <taxon>Thalassotalea</taxon>
    </lineage>
</organism>
<reference evidence="9 10" key="1">
    <citation type="submission" date="2019-04" db="EMBL/GenBank/DDBJ databases">
        <title>Thalassotalea guangxiensis sp. nov., isolated from sediment of the coastal wetland.</title>
        <authorList>
            <person name="Zheng S."/>
            <person name="Zhang D."/>
        </authorList>
    </citation>
    <scope>NUCLEOTIDE SEQUENCE [LARGE SCALE GENOMIC DNA]</scope>
    <source>
        <strain evidence="9 10">ZS-4</strain>
    </source>
</reference>
<accession>A0A4U1B6Q0</accession>
<keyword evidence="5 7" id="KW-1133">Transmembrane helix</keyword>
<feature type="transmembrane region" description="Helical" evidence="7">
    <location>
        <begin position="463"/>
        <end position="484"/>
    </location>
</feature>
<dbReference type="PANTHER" id="PTHR43652">
    <property type="entry name" value="BASIC AMINO ACID ANTIPORTER YFCC-RELATED"/>
    <property type="match status" value="1"/>
</dbReference>
<keyword evidence="3 7" id="KW-0812">Transmembrane</keyword>
<comment type="caution">
    <text evidence="9">The sequence shown here is derived from an EMBL/GenBank/DDBJ whole genome shotgun (WGS) entry which is preliminary data.</text>
</comment>
<dbReference type="Pfam" id="PF03600">
    <property type="entry name" value="CitMHS"/>
    <property type="match status" value="1"/>
</dbReference>
<evidence type="ECO:0000259" key="8">
    <source>
        <dbReference type="PROSITE" id="PS51202"/>
    </source>
</evidence>
<gene>
    <name evidence="9" type="ORF">E8M12_05750</name>
</gene>
<proteinExistence type="predicted"/>
<feature type="transmembrane region" description="Helical" evidence="7">
    <location>
        <begin position="91"/>
        <end position="116"/>
    </location>
</feature>
<feature type="transmembrane region" description="Helical" evidence="7">
    <location>
        <begin position="491"/>
        <end position="509"/>
    </location>
</feature>
<feature type="transmembrane region" description="Helical" evidence="7">
    <location>
        <begin position="51"/>
        <end position="70"/>
    </location>
</feature>